<dbReference type="PANTHER" id="PTHR42844">
    <property type="entry name" value="DIHYDRONEOPTERIN ALDOLASE 1-RELATED"/>
    <property type="match status" value="1"/>
</dbReference>
<evidence type="ECO:0000313" key="8">
    <source>
        <dbReference type="EMBL" id="SJN17633.1"/>
    </source>
</evidence>
<comment type="catalytic activity">
    <reaction evidence="1 6">
        <text>7,8-dihydroneopterin = 6-hydroxymethyl-7,8-dihydropterin + glycolaldehyde</text>
        <dbReference type="Rhea" id="RHEA:10540"/>
        <dbReference type="ChEBI" id="CHEBI:17001"/>
        <dbReference type="ChEBI" id="CHEBI:17071"/>
        <dbReference type="ChEBI" id="CHEBI:44841"/>
        <dbReference type="EC" id="4.1.2.25"/>
    </reaction>
</comment>
<dbReference type="Gene3D" id="3.30.1130.10">
    <property type="match status" value="1"/>
</dbReference>
<dbReference type="NCBIfam" id="TIGR00526">
    <property type="entry name" value="folB_dom"/>
    <property type="match status" value="1"/>
</dbReference>
<keyword evidence="9" id="KW-1185">Reference proteome</keyword>
<comment type="similarity">
    <text evidence="3 6">Belongs to the DHNA family.</text>
</comment>
<dbReference type="InterPro" id="IPR006157">
    <property type="entry name" value="FolB_dom"/>
</dbReference>
<evidence type="ECO:0000256" key="4">
    <source>
        <dbReference type="ARBA" id="ARBA00022909"/>
    </source>
</evidence>
<feature type="domain" description="Dihydroneopterin aldolase/epimerase" evidence="7">
    <location>
        <begin position="7"/>
        <end position="117"/>
    </location>
</feature>
<dbReference type="UniPathway" id="UPA00077">
    <property type="reaction ID" value="UER00154"/>
</dbReference>
<dbReference type="PANTHER" id="PTHR42844:SF1">
    <property type="entry name" value="DIHYDRONEOPTERIN ALDOLASE 1-RELATED"/>
    <property type="match status" value="1"/>
</dbReference>
<reference evidence="8 9" key="1">
    <citation type="submission" date="2017-02" db="EMBL/GenBank/DDBJ databases">
        <authorList>
            <person name="Peterson S.W."/>
        </authorList>
    </citation>
    <scope>NUCLEOTIDE SEQUENCE [LARGE SCALE GENOMIC DNA]</scope>
    <source>
        <strain evidence="8 9">LSP_Lj1</strain>
    </source>
</reference>
<comment type="function">
    <text evidence="6">Catalyzes the conversion of 7,8-dihydroneopterin to 6-hydroxymethyl-7,8-dihydropterin.</text>
</comment>
<keyword evidence="5 6" id="KW-0456">Lyase</keyword>
<dbReference type="SMART" id="SM00905">
    <property type="entry name" value="FolB"/>
    <property type="match status" value="1"/>
</dbReference>
<evidence type="ECO:0000256" key="1">
    <source>
        <dbReference type="ARBA" id="ARBA00001353"/>
    </source>
</evidence>
<gene>
    <name evidence="8" type="ORF">FM114_01095</name>
</gene>
<evidence type="ECO:0000256" key="3">
    <source>
        <dbReference type="ARBA" id="ARBA00005708"/>
    </source>
</evidence>
<evidence type="ECO:0000256" key="6">
    <source>
        <dbReference type="RuleBase" id="RU362079"/>
    </source>
</evidence>
<dbReference type="CDD" id="cd00534">
    <property type="entry name" value="DHNA_DHNTPE"/>
    <property type="match status" value="1"/>
</dbReference>
<sequence length="120" mass="13114">METLDWITVQGLSATGFHGVYPEERRDGQQFVVDLELGLHVVTDTDDLHDTVDYSVIAGDVVAIITGEPVDLIETLAGRIAHRCLAEPLVSVAKVRVHKPQAPMGFTFTDVSVSITRSKQ</sequence>
<dbReference type="GO" id="GO:0046654">
    <property type="term" value="P:tetrahydrofolate biosynthetic process"/>
    <property type="evidence" value="ECO:0007669"/>
    <property type="project" value="UniProtKB-UniRule"/>
</dbReference>
<dbReference type="GO" id="GO:0005737">
    <property type="term" value="C:cytoplasm"/>
    <property type="evidence" value="ECO:0007669"/>
    <property type="project" value="TreeGrafter"/>
</dbReference>
<comment type="pathway">
    <text evidence="2 6">Cofactor biosynthesis; tetrahydrofolate biosynthesis; 2-amino-4-hydroxy-6-hydroxymethyl-7,8-dihydropteridine diphosphate from 7,8-dihydroneopterin triphosphate: step 3/4.</text>
</comment>
<evidence type="ECO:0000313" key="9">
    <source>
        <dbReference type="Proteomes" id="UP000188342"/>
    </source>
</evidence>
<keyword evidence="4 6" id="KW-0289">Folate biosynthesis</keyword>
<dbReference type="AlphaFoldDB" id="A0A1R4IEA2"/>
<dbReference type="Pfam" id="PF02152">
    <property type="entry name" value="FolB"/>
    <property type="match status" value="1"/>
</dbReference>
<dbReference type="NCBIfam" id="TIGR00525">
    <property type="entry name" value="folB"/>
    <property type="match status" value="1"/>
</dbReference>
<dbReference type="GO" id="GO:0004150">
    <property type="term" value="F:dihydroneopterin aldolase activity"/>
    <property type="evidence" value="ECO:0007669"/>
    <property type="project" value="UniProtKB-UniRule"/>
</dbReference>
<dbReference type="InterPro" id="IPR043133">
    <property type="entry name" value="GTP-CH-I_C/QueF"/>
</dbReference>
<dbReference type="GO" id="GO:0046656">
    <property type="term" value="P:folic acid biosynthetic process"/>
    <property type="evidence" value="ECO:0007669"/>
    <property type="project" value="UniProtKB-UniRule"/>
</dbReference>
<accession>A0A1R4IEA2</accession>
<evidence type="ECO:0000256" key="2">
    <source>
        <dbReference type="ARBA" id="ARBA00005013"/>
    </source>
</evidence>
<name>A0A1R4IEA2_9ACTN</name>
<dbReference type="EMBL" id="FUKQ01000006">
    <property type="protein sequence ID" value="SJN17633.1"/>
    <property type="molecule type" value="Genomic_DNA"/>
</dbReference>
<evidence type="ECO:0000256" key="5">
    <source>
        <dbReference type="ARBA" id="ARBA00023239"/>
    </source>
</evidence>
<dbReference type="EC" id="4.1.2.25" evidence="6"/>
<organism evidence="8 9">
    <name type="scientific">Luteococcus japonicus LSP_Lj1</name>
    <dbReference type="NCBI Taxonomy" id="1255658"/>
    <lineage>
        <taxon>Bacteria</taxon>
        <taxon>Bacillati</taxon>
        <taxon>Actinomycetota</taxon>
        <taxon>Actinomycetes</taxon>
        <taxon>Propionibacteriales</taxon>
        <taxon>Propionibacteriaceae</taxon>
        <taxon>Luteococcus</taxon>
    </lineage>
</organism>
<evidence type="ECO:0000259" key="7">
    <source>
        <dbReference type="SMART" id="SM00905"/>
    </source>
</evidence>
<protein>
    <recommendedName>
        <fullName evidence="6">7,8-dihydroneopterin aldolase</fullName>
        <ecNumber evidence="6">4.1.2.25</ecNumber>
    </recommendedName>
</protein>
<dbReference type="InterPro" id="IPR006156">
    <property type="entry name" value="Dihydroneopterin_aldolase"/>
</dbReference>
<proteinExistence type="inferred from homology"/>
<dbReference type="STRING" id="1255658.FM114_01095"/>
<dbReference type="Proteomes" id="UP000188342">
    <property type="component" value="Unassembled WGS sequence"/>
</dbReference>
<dbReference type="SUPFAM" id="SSF55620">
    <property type="entry name" value="Tetrahydrobiopterin biosynthesis enzymes-like"/>
    <property type="match status" value="1"/>
</dbReference>